<evidence type="ECO:0000256" key="6">
    <source>
        <dbReference type="ARBA" id="ARBA00022729"/>
    </source>
</evidence>
<evidence type="ECO:0000259" key="18">
    <source>
        <dbReference type="SMART" id="SM00079"/>
    </source>
</evidence>
<organism evidence="19 20">
    <name type="scientific">Oldenlandia corymbosa var. corymbosa</name>
    <dbReference type="NCBI Taxonomy" id="529605"/>
    <lineage>
        <taxon>Eukaryota</taxon>
        <taxon>Viridiplantae</taxon>
        <taxon>Streptophyta</taxon>
        <taxon>Embryophyta</taxon>
        <taxon>Tracheophyta</taxon>
        <taxon>Spermatophyta</taxon>
        <taxon>Magnoliopsida</taxon>
        <taxon>eudicotyledons</taxon>
        <taxon>Gunneridae</taxon>
        <taxon>Pentapetalae</taxon>
        <taxon>asterids</taxon>
        <taxon>lamiids</taxon>
        <taxon>Gentianales</taxon>
        <taxon>Rubiaceae</taxon>
        <taxon>Rubioideae</taxon>
        <taxon>Spermacoceae</taxon>
        <taxon>Hedyotis-Oldenlandia complex</taxon>
        <taxon>Oldenlandia</taxon>
    </lineage>
</organism>
<keyword evidence="5 16" id="KW-0812">Transmembrane</keyword>
<evidence type="ECO:0000256" key="16">
    <source>
        <dbReference type="SAM" id="Phobius"/>
    </source>
</evidence>
<dbReference type="Gene3D" id="3.40.190.10">
    <property type="entry name" value="Periplasmic binding protein-like II"/>
    <property type="match status" value="1"/>
</dbReference>
<evidence type="ECO:0000256" key="9">
    <source>
        <dbReference type="ARBA" id="ARBA00023136"/>
    </source>
</evidence>
<keyword evidence="12 15" id="KW-1071">Ligand-gated ion channel</keyword>
<evidence type="ECO:0000256" key="4">
    <source>
        <dbReference type="ARBA" id="ARBA00022448"/>
    </source>
</evidence>
<comment type="function">
    <text evidence="14">Glutamate-gated receptor that probably acts as a non-selective cation channel. May be involved in light-signal transduction and calcium homeostasis via the regulation of calcium influx into cells.</text>
</comment>
<dbReference type="CDD" id="cd19990">
    <property type="entry name" value="PBP1_GABAb_receptor_plant"/>
    <property type="match status" value="1"/>
</dbReference>
<dbReference type="Gene3D" id="3.40.50.2300">
    <property type="match status" value="3"/>
</dbReference>
<feature type="chain" id="PRO_5043874954" description="Glutamate receptor" evidence="17">
    <location>
        <begin position="30"/>
        <end position="802"/>
    </location>
</feature>
<gene>
    <name evidence="19" type="ORF">OLC1_LOCUS2287</name>
</gene>
<protein>
    <recommendedName>
        <fullName evidence="15">Glutamate receptor</fullName>
    </recommendedName>
</protein>
<evidence type="ECO:0000256" key="8">
    <source>
        <dbReference type="ARBA" id="ARBA00023065"/>
    </source>
</evidence>
<dbReference type="GO" id="GO:0015276">
    <property type="term" value="F:ligand-gated monoatomic ion channel activity"/>
    <property type="evidence" value="ECO:0007669"/>
    <property type="project" value="InterPro"/>
</dbReference>
<accession>A0AAV1C5G4</accession>
<dbReference type="FunFam" id="3.40.190.10:FF:000103">
    <property type="entry name" value="Glutamate receptor"/>
    <property type="match status" value="1"/>
</dbReference>
<dbReference type="FunFam" id="1.10.287.70:FF:000037">
    <property type="entry name" value="Glutamate receptor"/>
    <property type="match status" value="1"/>
</dbReference>
<dbReference type="Pfam" id="PF00060">
    <property type="entry name" value="Lig_chan"/>
    <property type="match status" value="1"/>
</dbReference>
<keyword evidence="9 15" id="KW-0472">Membrane</keyword>
<comment type="similarity">
    <text evidence="2 15">Belongs to the glutamate-gated ion channel (TC 1.A.10.1) family.</text>
</comment>
<dbReference type="InterPro" id="IPR015683">
    <property type="entry name" value="Ionotropic_Glu_rcpt"/>
</dbReference>
<dbReference type="FunFam" id="3.40.50.2300:FF:000081">
    <property type="entry name" value="Glutamate receptor"/>
    <property type="match status" value="1"/>
</dbReference>
<dbReference type="CDD" id="cd13686">
    <property type="entry name" value="GluR_Plant"/>
    <property type="match status" value="1"/>
</dbReference>
<evidence type="ECO:0000313" key="20">
    <source>
        <dbReference type="Proteomes" id="UP001161247"/>
    </source>
</evidence>
<keyword evidence="13 15" id="KW-0407">Ion channel</keyword>
<sequence length="802" mass="90003">MGKKQTDHMPSFSSLLAFLISFIFKEILAAEFPSAVVPVNVGLVLDMNSWAGKMSSSCISMALSDFHETHSYYKTRLFVHSRDSNTTVIGAADAAVDLMRNENVQAILGPQTSMQANYVINLGQYAEIPIISFSATSPTLSSLRSEYFIRATLNDSSQAQAIGSLVQAFGWRAAVPIYVDTEFGEGIVPYLSDALQDVEAHIPYRSVIHPSASDPEIVAELYKLMTMQTRVFIVHMPPTLGYRLFALAKQVGMMTEEYAWIVTTGMTNHLSFLHPSKKKYMEGVLGVVPHVPRRKKLNRFISRWRRKNQQLIDDHVDLSFFGLWAYDAATALAKAVEGAYISTMRSKETIQSSSVHHQVSAISQIGKSLPTVLSKTRFNGLTGSFNIVDGQLQSAYFKILNIMTNGERAVGFWSPEKGLTRTLKLPESRLYSSSQVSLKGIIWPGDTTSTPKGWVIPTNGKKLKIGIPVRGGNAFVNVVRDPSTNKTTFTGYSIDVFDTLMNMLPYHVPYEYVPFSKPNGESAGTYNDLVYQVYLKKFDAVVGDITIRANRSTYADFTQPYTDSGIAMVVPLHDRRTKNAWVFLKPLTWDLWVISACFFVFVGFLICILEHRTNEEFAGNNRQQVGTGFWFSFSILFFAHREKVVTNVARFVVIIWCFVVLILTQSYTASLTSMLTIQQLEPSVAGIQDLIANADNVGYPKGSFIAELLMQKLKFDESRLKEYDTLDELELLFSKDKAHGGIAAVVDELPYMKIFLSKHCSKYTMVTPFIKTDGFGFVSSDHFNVFLKYSHLCIKFMYLMIF</sequence>
<dbReference type="InterPro" id="IPR019594">
    <property type="entry name" value="Glu/Gly-bd"/>
</dbReference>
<dbReference type="InterPro" id="IPR001320">
    <property type="entry name" value="Iontro_rcpt_C"/>
</dbReference>
<dbReference type="Gene3D" id="1.10.287.70">
    <property type="match status" value="1"/>
</dbReference>
<evidence type="ECO:0000256" key="5">
    <source>
        <dbReference type="ARBA" id="ARBA00022692"/>
    </source>
</evidence>
<dbReference type="InterPro" id="IPR001828">
    <property type="entry name" value="ANF_lig-bd_rcpt"/>
</dbReference>
<comment type="subunit">
    <text evidence="3">May form heteromers.</text>
</comment>
<dbReference type="InterPro" id="IPR028082">
    <property type="entry name" value="Peripla_BP_I"/>
</dbReference>
<comment type="subcellular location">
    <subcellularLocation>
        <location evidence="1">Membrane</location>
        <topology evidence="1">Multi-pass membrane protein</topology>
    </subcellularLocation>
</comment>
<dbReference type="SUPFAM" id="SSF53822">
    <property type="entry name" value="Periplasmic binding protein-like I"/>
    <property type="match status" value="1"/>
</dbReference>
<name>A0AAV1C5G4_OLDCO</name>
<evidence type="ECO:0000256" key="11">
    <source>
        <dbReference type="ARBA" id="ARBA00023180"/>
    </source>
</evidence>
<dbReference type="Pfam" id="PF10613">
    <property type="entry name" value="Lig_chan-Glu_bd"/>
    <property type="match status" value="1"/>
</dbReference>
<feature type="transmembrane region" description="Helical" evidence="16">
    <location>
        <begin position="589"/>
        <end position="609"/>
    </location>
</feature>
<keyword evidence="10 15" id="KW-0675">Receptor</keyword>
<dbReference type="InterPro" id="IPR044440">
    <property type="entry name" value="GABAb_receptor_plant_PBP1"/>
</dbReference>
<keyword evidence="7 16" id="KW-1133">Transmembrane helix</keyword>
<keyword evidence="20" id="KW-1185">Reference proteome</keyword>
<evidence type="ECO:0000256" key="12">
    <source>
        <dbReference type="ARBA" id="ARBA00023286"/>
    </source>
</evidence>
<dbReference type="InterPro" id="IPR017103">
    <property type="entry name" value="Iontropic_Glu_rcpt_pln"/>
</dbReference>
<keyword evidence="11" id="KW-0325">Glycoprotein</keyword>
<feature type="domain" description="Ionotropic glutamate receptor C-terminal" evidence="18">
    <location>
        <begin position="464"/>
        <end position="789"/>
    </location>
</feature>
<keyword evidence="4 15" id="KW-0813">Transport</keyword>
<dbReference type="Pfam" id="PF01094">
    <property type="entry name" value="ANF_receptor"/>
    <property type="match status" value="1"/>
</dbReference>
<dbReference type="PANTHER" id="PTHR34836">
    <property type="entry name" value="OS06G0188250 PROTEIN"/>
    <property type="match status" value="1"/>
</dbReference>
<dbReference type="SUPFAM" id="SSF53850">
    <property type="entry name" value="Periplasmic binding protein-like II"/>
    <property type="match status" value="1"/>
</dbReference>
<evidence type="ECO:0000256" key="7">
    <source>
        <dbReference type="ARBA" id="ARBA00022989"/>
    </source>
</evidence>
<dbReference type="GO" id="GO:0016020">
    <property type="term" value="C:membrane"/>
    <property type="evidence" value="ECO:0007669"/>
    <property type="project" value="UniProtKB-SubCell"/>
</dbReference>
<comment type="function">
    <text evidence="15">Glutamate-gated receptor that probably acts as non-selective cation channel.</text>
</comment>
<feature type="transmembrane region" description="Helical" evidence="16">
    <location>
        <begin position="645"/>
        <end position="664"/>
    </location>
</feature>
<dbReference type="SMART" id="SM00079">
    <property type="entry name" value="PBPe"/>
    <property type="match status" value="1"/>
</dbReference>
<evidence type="ECO:0000256" key="15">
    <source>
        <dbReference type="PIRNR" id="PIRNR037090"/>
    </source>
</evidence>
<evidence type="ECO:0000256" key="3">
    <source>
        <dbReference type="ARBA" id="ARBA00011095"/>
    </source>
</evidence>
<evidence type="ECO:0000256" key="10">
    <source>
        <dbReference type="ARBA" id="ARBA00023170"/>
    </source>
</evidence>
<feature type="signal peptide" evidence="17">
    <location>
        <begin position="1"/>
        <end position="29"/>
    </location>
</feature>
<evidence type="ECO:0000256" key="13">
    <source>
        <dbReference type="ARBA" id="ARBA00023303"/>
    </source>
</evidence>
<dbReference type="FunFam" id="3.40.50.2300:FF:000310">
    <property type="entry name" value="Glutamate receptor"/>
    <property type="match status" value="1"/>
</dbReference>
<dbReference type="PANTHER" id="PTHR34836:SF1">
    <property type="entry name" value="OS09G0428600 PROTEIN"/>
    <property type="match status" value="1"/>
</dbReference>
<evidence type="ECO:0000256" key="2">
    <source>
        <dbReference type="ARBA" id="ARBA00008685"/>
    </source>
</evidence>
<proteinExistence type="inferred from homology"/>
<evidence type="ECO:0000313" key="19">
    <source>
        <dbReference type="EMBL" id="CAI9090042.1"/>
    </source>
</evidence>
<reference evidence="19" key="1">
    <citation type="submission" date="2023-03" db="EMBL/GenBank/DDBJ databases">
        <authorList>
            <person name="Julca I."/>
        </authorList>
    </citation>
    <scope>NUCLEOTIDE SEQUENCE</scope>
</reference>
<keyword evidence="6 17" id="KW-0732">Signal</keyword>
<evidence type="ECO:0000256" key="1">
    <source>
        <dbReference type="ARBA" id="ARBA00004141"/>
    </source>
</evidence>
<evidence type="ECO:0000256" key="17">
    <source>
        <dbReference type="SAM" id="SignalP"/>
    </source>
</evidence>
<dbReference type="Proteomes" id="UP001161247">
    <property type="component" value="Chromosome 1"/>
</dbReference>
<dbReference type="EMBL" id="OX459118">
    <property type="protein sequence ID" value="CAI9090042.1"/>
    <property type="molecule type" value="Genomic_DNA"/>
</dbReference>
<dbReference type="AlphaFoldDB" id="A0AAV1C5G4"/>
<keyword evidence="8 15" id="KW-0406">Ion transport</keyword>
<dbReference type="PIRSF" id="PIRSF037090">
    <property type="entry name" value="Iontro_Glu-like_rcpt_pln"/>
    <property type="match status" value="1"/>
</dbReference>
<evidence type="ECO:0000256" key="14">
    <source>
        <dbReference type="ARBA" id="ARBA00049638"/>
    </source>
</evidence>